<dbReference type="Proteomes" id="UP001642464">
    <property type="component" value="Unassembled WGS sequence"/>
</dbReference>
<evidence type="ECO:0000256" key="1">
    <source>
        <dbReference type="SAM" id="MobiDB-lite"/>
    </source>
</evidence>
<gene>
    <name evidence="2" type="ORF">SCF082_LOCUS25018</name>
</gene>
<comment type="caution">
    <text evidence="2">The sequence shown here is derived from an EMBL/GenBank/DDBJ whole genome shotgun (WGS) entry which is preliminary data.</text>
</comment>
<feature type="compositionally biased region" description="Polar residues" evidence="1">
    <location>
        <begin position="59"/>
        <end position="73"/>
    </location>
</feature>
<reference evidence="2 3" key="1">
    <citation type="submission" date="2024-02" db="EMBL/GenBank/DDBJ databases">
        <authorList>
            <person name="Chen Y."/>
            <person name="Shah S."/>
            <person name="Dougan E. K."/>
            <person name="Thang M."/>
            <person name="Chan C."/>
        </authorList>
    </citation>
    <scope>NUCLEOTIDE SEQUENCE [LARGE SCALE GENOMIC DNA]</scope>
</reference>
<feature type="region of interest" description="Disordered" evidence="1">
    <location>
        <begin position="56"/>
        <end position="76"/>
    </location>
</feature>
<evidence type="ECO:0000313" key="3">
    <source>
        <dbReference type="Proteomes" id="UP001642464"/>
    </source>
</evidence>
<organism evidence="2 3">
    <name type="scientific">Durusdinium trenchii</name>
    <dbReference type="NCBI Taxonomy" id="1381693"/>
    <lineage>
        <taxon>Eukaryota</taxon>
        <taxon>Sar</taxon>
        <taxon>Alveolata</taxon>
        <taxon>Dinophyceae</taxon>
        <taxon>Suessiales</taxon>
        <taxon>Symbiodiniaceae</taxon>
        <taxon>Durusdinium</taxon>
    </lineage>
</organism>
<dbReference type="EMBL" id="CAXAMM010018668">
    <property type="protein sequence ID" value="CAK9043896.1"/>
    <property type="molecule type" value="Genomic_DNA"/>
</dbReference>
<name>A0ABP0LYT0_9DINO</name>
<proteinExistence type="predicted"/>
<protein>
    <recommendedName>
        <fullName evidence="4">C3H1-type domain-containing protein</fullName>
    </recommendedName>
</protein>
<accession>A0ABP0LYT0</accession>
<evidence type="ECO:0000313" key="2">
    <source>
        <dbReference type="EMBL" id="CAK9043896.1"/>
    </source>
</evidence>
<keyword evidence="3" id="KW-1185">Reference proteome</keyword>
<evidence type="ECO:0008006" key="4">
    <source>
        <dbReference type="Google" id="ProtNLM"/>
    </source>
</evidence>
<sequence length="243" mass="28105">MPKKEVNDETVDEVKSTLQMSELLLPHEECTAHKADGSVPEGLVISRTFLEVREAPLSDSPSAKSAPEPTSTPLDRKLEKRMAKDLHLYTRREFIQYYVGRYVRRGWRLTEALWRAAQEWDQAKKVCSYCGTWKKFNGELHTFPSLLAALQGSWLRATTLWPDLRPAKLPASERWKRRAWESVPGQCIHHGPGCTHWVHGCCSRHGCAFDHEVDFIWSWQQVQLGPFFYWGPVRVNLSTRQVF</sequence>